<evidence type="ECO:0000313" key="4">
    <source>
        <dbReference type="Proteomes" id="UP000027284"/>
    </source>
</evidence>
<keyword evidence="4" id="KW-1185">Reference proteome</keyword>
<evidence type="ECO:0000313" key="3">
    <source>
        <dbReference type="EMBL" id="KDA54233.1"/>
    </source>
</evidence>
<dbReference type="GO" id="GO:0004540">
    <property type="term" value="F:RNA nuclease activity"/>
    <property type="evidence" value="ECO:0007669"/>
    <property type="project" value="InterPro"/>
</dbReference>
<organism evidence="3 4">
    <name type="scientific">Thermoanaerobaculum aquaticum</name>
    <dbReference type="NCBI Taxonomy" id="1312852"/>
    <lineage>
        <taxon>Bacteria</taxon>
        <taxon>Pseudomonadati</taxon>
        <taxon>Acidobacteriota</taxon>
        <taxon>Thermoanaerobaculia</taxon>
        <taxon>Thermoanaerobaculales</taxon>
        <taxon>Thermoanaerobaculaceae</taxon>
        <taxon>Thermoanaerobaculum</taxon>
    </lineage>
</organism>
<dbReference type="PROSITE" id="PS51644">
    <property type="entry name" value="HTH_OST"/>
    <property type="match status" value="1"/>
</dbReference>
<dbReference type="Pfam" id="PF01936">
    <property type="entry name" value="NYN"/>
    <property type="match status" value="1"/>
</dbReference>
<protein>
    <recommendedName>
        <fullName evidence="2">HTH OST-type domain-containing protein</fullName>
    </recommendedName>
</protein>
<dbReference type="PANTHER" id="PTHR35811:SF1">
    <property type="entry name" value="HTH OST-TYPE DOMAIN-CONTAINING PROTEIN"/>
    <property type="match status" value="1"/>
</dbReference>
<feature type="domain" description="HTH OST-type" evidence="2">
    <location>
        <begin position="171"/>
        <end position="250"/>
    </location>
</feature>
<name>A0A062XTQ1_9BACT</name>
<dbReference type="OrthoDB" id="9783963at2"/>
<dbReference type="EMBL" id="JMFG01000010">
    <property type="protein sequence ID" value="KDA54233.1"/>
    <property type="molecule type" value="Genomic_DNA"/>
</dbReference>
<dbReference type="InterPro" id="IPR025605">
    <property type="entry name" value="OST-HTH/LOTUS_dom"/>
</dbReference>
<dbReference type="InterPro" id="IPR021139">
    <property type="entry name" value="NYN"/>
</dbReference>
<dbReference type="RefSeq" id="WP_081799914.1">
    <property type="nucleotide sequence ID" value="NZ_JMFG01000010.1"/>
</dbReference>
<feature type="compositionally biased region" description="Basic residues" evidence="1">
    <location>
        <begin position="267"/>
        <end position="277"/>
    </location>
</feature>
<comment type="caution">
    <text evidence="3">The sequence shown here is derived from an EMBL/GenBank/DDBJ whole genome shotgun (WGS) entry which is preliminary data.</text>
</comment>
<dbReference type="CDD" id="cd10146">
    <property type="entry name" value="LabA_like_C"/>
    <property type="match status" value="1"/>
</dbReference>
<dbReference type="STRING" id="1312852.EG19_00415"/>
<dbReference type="Proteomes" id="UP000027284">
    <property type="component" value="Unassembled WGS sequence"/>
</dbReference>
<evidence type="ECO:0000256" key="1">
    <source>
        <dbReference type="SAM" id="MobiDB-lite"/>
    </source>
</evidence>
<feature type="region of interest" description="Disordered" evidence="1">
    <location>
        <begin position="249"/>
        <end position="289"/>
    </location>
</feature>
<evidence type="ECO:0000259" key="2">
    <source>
        <dbReference type="PROSITE" id="PS51644"/>
    </source>
</evidence>
<accession>A0A062XTQ1</accession>
<dbReference type="CDD" id="cd11297">
    <property type="entry name" value="PIN_LabA-like_N_1"/>
    <property type="match status" value="1"/>
</dbReference>
<gene>
    <name evidence="3" type="ORF">EG19_00415</name>
</gene>
<dbReference type="PANTHER" id="PTHR35811">
    <property type="entry name" value="SLR1870 PROTEIN"/>
    <property type="match status" value="1"/>
</dbReference>
<reference evidence="3 4" key="1">
    <citation type="submission" date="2014-04" db="EMBL/GenBank/DDBJ databases">
        <title>The Genome Sequence of Thermoanaerobaculum aquaticum MP-01, The First Cultivated Group 23 Acidobacterium.</title>
        <authorList>
            <person name="Stamps B.W."/>
            <person name="Losey N.A."/>
            <person name="Lawson P.A."/>
            <person name="Stevenson B.S."/>
        </authorList>
    </citation>
    <scope>NUCLEOTIDE SEQUENCE [LARGE SCALE GENOMIC DNA]</scope>
    <source>
        <strain evidence="3 4">MP-01</strain>
    </source>
</reference>
<feature type="compositionally biased region" description="Low complexity" evidence="1">
    <location>
        <begin position="279"/>
        <end position="289"/>
    </location>
</feature>
<dbReference type="Gene3D" id="3.40.50.1010">
    <property type="entry name" value="5'-nuclease"/>
    <property type="match status" value="1"/>
</dbReference>
<proteinExistence type="predicted"/>
<sequence>MPIEEHKIALFIDFENIALGLRESGYKQFDINLVLARLLEKGKVVVRRAYADWERYGQYKRAFHEAAIELIDVPLKAYSGKNSADIRMVVDALDLCYAKEFVTTFALCSGDSDFSPLVSKLRENDKYVIGIGVKNSTSELLISNCDEFIFYEDLIRSLAETTPSLAGLPEKKQECFALLVDAIKALMRDGKEVLWGSMIKQTMQRKKPEFNEEYYGYPTFTALLKDAETHHIVKLRKDERSGTYVVTGFDTGSGGETAVAEEAPKPAAKRRRRRRKTTSAEGESSSTTA</sequence>
<dbReference type="AlphaFoldDB" id="A0A062XTQ1"/>